<dbReference type="PANTHER" id="PTHR46411:SF2">
    <property type="entry name" value="AAA+ ATPASE DOMAIN-CONTAINING PROTEIN"/>
    <property type="match status" value="1"/>
</dbReference>
<proteinExistence type="predicted"/>
<dbReference type="GO" id="GO:0016887">
    <property type="term" value="F:ATP hydrolysis activity"/>
    <property type="evidence" value="ECO:0007669"/>
    <property type="project" value="InterPro"/>
</dbReference>
<evidence type="ECO:0000259" key="2">
    <source>
        <dbReference type="SMART" id="SM00382"/>
    </source>
</evidence>
<comment type="caution">
    <text evidence="3">The sequence shown here is derived from an EMBL/GenBank/DDBJ whole genome shotgun (WGS) entry which is preliminary data.</text>
</comment>
<name>A0A428SA64_9HYPO</name>
<feature type="domain" description="AAA+ ATPase" evidence="2">
    <location>
        <begin position="298"/>
        <end position="425"/>
    </location>
</feature>
<dbReference type="SUPFAM" id="SSF52540">
    <property type="entry name" value="P-loop containing nucleoside triphosphate hydrolases"/>
    <property type="match status" value="1"/>
</dbReference>
<gene>
    <name evidence="3" type="ORF">CEP52_015742</name>
</gene>
<accession>A0A428SA64</accession>
<feature type="region of interest" description="Disordered" evidence="1">
    <location>
        <begin position="56"/>
        <end position="85"/>
    </location>
</feature>
<dbReference type="Pfam" id="PF00004">
    <property type="entry name" value="AAA"/>
    <property type="match status" value="1"/>
</dbReference>
<dbReference type="InterPro" id="IPR027417">
    <property type="entry name" value="P-loop_NTPase"/>
</dbReference>
<evidence type="ECO:0000256" key="1">
    <source>
        <dbReference type="SAM" id="MobiDB-lite"/>
    </source>
</evidence>
<dbReference type="GO" id="GO:0005524">
    <property type="term" value="F:ATP binding"/>
    <property type="evidence" value="ECO:0007669"/>
    <property type="project" value="InterPro"/>
</dbReference>
<dbReference type="STRING" id="1325735.A0A428SA64"/>
<dbReference type="AlphaFoldDB" id="A0A428SA64"/>
<dbReference type="SMART" id="SM00382">
    <property type="entry name" value="AAA"/>
    <property type="match status" value="1"/>
</dbReference>
<sequence length="507" mass="58397">MADLRETRLGGDNTSTNHKEDEASEEIDDQLRRGFVSCISMPFLLRPGDILVSDENGAPRGRMVLDRPQPVDLDKERDQEGTSKKSTIWRVPCQSLEYFGAFYRVIEEVKIVLKTELSDDEVDIAALGVKPLKHTAHDVEETLKLRAKMWWKLRSKQLVSYDGAVPGGTEAGQRFMIDFNTYKEHRSTNSSSYQDQCSKMDEYSPKEDQGLQPPEIYLFPTMVPGFDLRRKKWGKFTRFWHHPSHLDLQVDQIRDVVWNEKAFESLVVDEDMKKEILTLVASQFETEKSTDFIDNKVNGLTILLRGPTGTGKTLTAELVAEIARKPLYPVTWGSIGTQPEQVEKYLQSVLHLGKIWDCVVLLDDAEVFLEQRTFQDPKRDALVSVFLRALEYYEGILILTTNRVCTVDEAFKSRIQLTLHYELKDYQRKQIWRNFLNGLKETGEVNKIDFDDIEMNLDKLARYPINGWQIRNSIKTARQLAKHKAKKMTFSDLKRGISAAQSFQVFG</sequence>
<dbReference type="InterPro" id="IPR056599">
    <property type="entry name" value="AAA_lid_fung"/>
</dbReference>
<organism evidence="3 4">
    <name type="scientific">Fusarium oligoseptatum</name>
    <dbReference type="NCBI Taxonomy" id="2604345"/>
    <lineage>
        <taxon>Eukaryota</taxon>
        <taxon>Fungi</taxon>
        <taxon>Dikarya</taxon>
        <taxon>Ascomycota</taxon>
        <taxon>Pezizomycotina</taxon>
        <taxon>Sordariomycetes</taxon>
        <taxon>Hypocreomycetidae</taxon>
        <taxon>Hypocreales</taxon>
        <taxon>Nectriaceae</taxon>
        <taxon>Fusarium</taxon>
        <taxon>Fusarium solani species complex</taxon>
    </lineage>
</organism>
<feature type="region of interest" description="Disordered" evidence="1">
    <location>
        <begin position="1"/>
        <end position="26"/>
    </location>
</feature>
<dbReference type="InterPro" id="IPR003593">
    <property type="entry name" value="AAA+_ATPase"/>
</dbReference>
<feature type="compositionally biased region" description="Basic and acidic residues" evidence="1">
    <location>
        <begin position="72"/>
        <end position="83"/>
    </location>
</feature>
<feature type="compositionally biased region" description="Basic and acidic residues" evidence="1">
    <location>
        <begin position="198"/>
        <end position="209"/>
    </location>
</feature>
<feature type="compositionally biased region" description="Polar residues" evidence="1">
    <location>
        <begin position="188"/>
        <end position="197"/>
    </location>
</feature>
<dbReference type="PANTHER" id="PTHR46411">
    <property type="entry name" value="FAMILY ATPASE, PUTATIVE-RELATED"/>
    <property type="match status" value="1"/>
</dbReference>
<dbReference type="Pfam" id="PF23232">
    <property type="entry name" value="AAA_lid_13"/>
    <property type="match status" value="1"/>
</dbReference>
<dbReference type="Proteomes" id="UP000287144">
    <property type="component" value="Unassembled WGS sequence"/>
</dbReference>
<dbReference type="Gene3D" id="3.40.50.300">
    <property type="entry name" value="P-loop containing nucleotide triphosphate hydrolases"/>
    <property type="match status" value="1"/>
</dbReference>
<keyword evidence="4" id="KW-1185">Reference proteome</keyword>
<dbReference type="EMBL" id="NKCK01000293">
    <property type="protein sequence ID" value="RSL86667.1"/>
    <property type="molecule type" value="Genomic_DNA"/>
</dbReference>
<feature type="region of interest" description="Disordered" evidence="1">
    <location>
        <begin position="187"/>
        <end position="209"/>
    </location>
</feature>
<evidence type="ECO:0000313" key="4">
    <source>
        <dbReference type="Proteomes" id="UP000287144"/>
    </source>
</evidence>
<evidence type="ECO:0000313" key="3">
    <source>
        <dbReference type="EMBL" id="RSL86667.1"/>
    </source>
</evidence>
<dbReference type="InterPro" id="IPR003959">
    <property type="entry name" value="ATPase_AAA_core"/>
</dbReference>
<protein>
    <recommendedName>
        <fullName evidence="2">AAA+ ATPase domain-containing protein</fullName>
    </recommendedName>
</protein>
<reference evidence="3 4" key="1">
    <citation type="submission" date="2017-06" db="EMBL/GenBank/DDBJ databases">
        <title>Comparative genomic analysis of Ambrosia Fusariam Clade fungi.</title>
        <authorList>
            <person name="Stajich J.E."/>
            <person name="Carrillo J."/>
            <person name="Kijimoto T."/>
            <person name="Eskalen A."/>
            <person name="O'Donnell K."/>
            <person name="Kasson M."/>
        </authorList>
    </citation>
    <scope>NUCLEOTIDE SEQUENCE [LARGE SCALE GENOMIC DNA]</scope>
    <source>
        <strain evidence="3 4">NRRL62579</strain>
    </source>
</reference>